<proteinExistence type="predicted"/>
<evidence type="ECO:0000313" key="1">
    <source>
        <dbReference type="EMBL" id="MCC1483624.1"/>
    </source>
</evidence>
<dbReference type="SUPFAM" id="SSF49464">
    <property type="entry name" value="Carboxypeptidase regulatory domain-like"/>
    <property type="match status" value="1"/>
</dbReference>
<evidence type="ECO:0000313" key="2">
    <source>
        <dbReference type="Proteomes" id="UP000778797"/>
    </source>
</evidence>
<name>A0ABS8EK73_9FLAO</name>
<dbReference type="RefSeq" id="WP_227476074.1">
    <property type="nucleotide sequence ID" value="NZ_JAFMPT010000003.1"/>
</dbReference>
<reference evidence="2" key="2">
    <citation type="submission" date="2023-07" db="EMBL/GenBank/DDBJ databases">
        <title>Genome of Winogradskyella sp. E313.</title>
        <authorList>
            <person name="Zhou Y."/>
        </authorList>
    </citation>
    <scope>NUCLEOTIDE SEQUENCE [LARGE SCALE GENOMIC DNA]</scope>
    <source>
        <strain evidence="2">E313</strain>
    </source>
</reference>
<comment type="caution">
    <text evidence="1">The sequence shown here is derived from an EMBL/GenBank/DDBJ whole genome shotgun (WGS) entry which is preliminary data.</text>
</comment>
<dbReference type="EMBL" id="JAFMPT010000003">
    <property type="protein sequence ID" value="MCC1483624.1"/>
    <property type="molecule type" value="Genomic_DNA"/>
</dbReference>
<gene>
    <name evidence="1" type="ORF">J1C55_03390</name>
</gene>
<dbReference type="Pfam" id="PF13715">
    <property type="entry name" value="CarbopepD_reg_2"/>
    <property type="match status" value="1"/>
</dbReference>
<protein>
    <submittedName>
        <fullName evidence="1">Carboxypeptidase-like regulatory domain-containing protein</fullName>
    </submittedName>
</protein>
<dbReference type="Gene3D" id="2.60.40.1120">
    <property type="entry name" value="Carboxypeptidase-like, regulatory domain"/>
    <property type="match status" value="1"/>
</dbReference>
<organism evidence="1 2">
    <name type="scientific">Winogradskyella immobilis</name>
    <dbReference type="NCBI Taxonomy" id="2816852"/>
    <lineage>
        <taxon>Bacteria</taxon>
        <taxon>Pseudomonadati</taxon>
        <taxon>Bacteroidota</taxon>
        <taxon>Flavobacteriia</taxon>
        <taxon>Flavobacteriales</taxon>
        <taxon>Flavobacteriaceae</taxon>
        <taxon>Winogradskyella</taxon>
    </lineage>
</organism>
<reference evidence="2" key="1">
    <citation type="submission" date="2021-03" db="EMBL/GenBank/DDBJ databases">
        <title>Genome of Cognatishimia sp. F0-27.</title>
        <authorList>
            <person name="Ping X."/>
        </authorList>
    </citation>
    <scope>NUCLEOTIDE SEQUENCE [LARGE SCALE GENOMIC DNA]</scope>
    <source>
        <strain evidence="2">E313</strain>
    </source>
</reference>
<dbReference type="Proteomes" id="UP000778797">
    <property type="component" value="Unassembled WGS sequence"/>
</dbReference>
<keyword evidence="2" id="KW-1185">Reference proteome</keyword>
<dbReference type="InterPro" id="IPR008969">
    <property type="entry name" value="CarboxyPept-like_regulatory"/>
</dbReference>
<accession>A0ABS8EK73</accession>
<sequence length="289" mass="32743">MRTSITVNIPEPCHEDWNKMTPRDKGRHCAACNKTVIDFTNQTDEEIVKTFKTKGNLCGRFKNQQLNRELVLSRKEKNNYRSWAASGLFAFLAIGVQKSFAQIEPIKTEQIDSLKIPQVKGKPAQSILNEKIISGTVTAASDGLPLPGVTVLVKGTAKGTSTDIDGKYTLKVKNDDTLVFNFVSMKSTEKIVGTNSIINIAMADDLSVLEQVVLGGFSAGMIETSYFNYPKYREEIYETIENKKRDYERRLEKQNMWNAKNIKNRLKWKAERLARKLARQDARKAKKDN</sequence>